<evidence type="ECO:0000313" key="5">
    <source>
        <dbReference type="Proteomes" id="UP000261875"/>
    </source>
</evidence>
<dbReference type="Gene3D" id="3.40.50.720">
    <property type="entry name" value="NAD(P)-binding Rossmann-like Domain"/>
    <property type="match status" value="1"/>
</dbReference>
<keyword evidence="5" id="KW-1185">Reference proteome</keyword>
<dbReference type="EMBL" id="CP021659">
    <property type="protein sequence ID" value="AWK15211.1"/>
    <property type="molecule type" value="Genomic_DNA"/>
</dbReference>
<dbReference type="Pfam" id="PF07993">
    <property type="entry name" value="NAD_binding_4"/>
    <property type="match status" value="1"/>
</dbReference>
<dbReference type="SUPFAM" id="SSF51735">
    <property type="entry name" value="NAD(P)-binding Rossmann-fold domains"/>
    <property type="match status" value="1"/>
</dbReference>
<reference evidence="4 5" key="1">
    <citation type="submission" date="2017-05" db="EMBL/GenBank/DDBJ databases">
        <title>Genome sequence of Candidatus Fukatsuia symbiotica and Candidatus Hamiltonella defensa from Acyrthosiphon pisum strain 5D.</title>
        <authorList>
            <person name="Patel V.A."/>
            <person name="Chevignon G."/>
            <person name="Russell J.A."/>
            <person name="Oliver K.M."/>
        </authorList>
    </citation>
    <scope>NUCLEOTIDE SEQUENCE [LARGE SCALE GENOMIC DNA]</scope>
    <source>
        <strain evidence="4 5">5D</strain>
    </source>
</reference>
<accession>A0A2U8I7Q7</accession>
<organism evidence="4 5">
    <name type="scientific">Candidatus Fukatsuia symbiotica</name>
    <dbReference type="NCBI Taxonomy" id="1878942"/>
    <lineage>
        <taxon>Bacteria</taxon>
        <taxon>Pseudomonadati</taxon>
        <taxon>Pseudomonadota</taxon>
        <taxon>Gammaproteobacteria</taxon>
        <taxon>Enterobacterales</taxon>
        <taxon>Yersiniaceae</taxon>
        <taxon>Candidatus Fukatsuia</taxon>
    </lineage>
</organism>
<dbReference type="OrthoDB" id="9757559at2"/>
<evidence type="ECO:0000256" key="1">
    <source>
        <dbReference type="ARBA" id="ARBA00022450"/>
    </source>
</evidence>
<dbReference type="InterPro" id="IPR013120">
    <property type="entry name" value="FAR_NAD-bd"/>
</dbReference>
<feature type="domain" description="Thioester reductase (TE)" evidence="3">
    <location>
        <begin position="77"/>
        <end position="308"/>
    </location>
</feature>
<dbReference type="CDD" id="cd05235">
    <property type="entry name" value="SDR_e1"/>
    <property type="match status" value="1"/>
</dbReference>
<keyword evidence="2" id="KW-0597">Phosphoprotein</keyword>
<dbReference type="InterPro" id="IPR010080">
    <property type="entry name" value="Thioester_reductase-like_dom"/>
</dbReference>
<sequence length="435" mass="49303">MRVTAPHGQTLRSPPAKPGDYLILFTTQHLGDLALKIDGKAIKQNNVIQQSVEQDQWLANTRPYLSEPSVNFETILLTGATGFLGIYLLSQLQQSLPNSITYCLIRANNEVTAQEKLQANATHYRLNIDFKRIIILLGDLKQENLGLNSSQWQNIVIQIDAIYHCGAQVNHLYHYFSLRHANVSSTLTLLALCQQGRKKQFFYISTLSTALQQGNLIEENCVANAPPKENGYIQSKWIAERLIQQAFAQGLYGTIYRMGNITGCTRYGYSNTENNHGLSVIKGCLQQGIAPLWKYYDVDITPVDKVADLLVQSSINGLHAKQCVNLSYLTSLPWVEILQQIANDASPIEFVSPGEWAKIWVPKIKQGNALYFFKSFYLQTEERPKIIVERNYVKQVNLPLDGMKLLSLYRQYWQKTGFITRNLIEISCARRVAVK</sequence>
<keyword evidence="1" id="KW-0596">Phosphopantetheine</keyword>
<dbReference type="AlphaFoldDB" id="A0A2U8I7Q7"/>
<protein>
    <recommendedName>
        <fullName evidence="3">Thioester reductase (TE) domain-containing protein</fullName>
    </recommendedName>
</protein>
<dbReference type="KEGG" id="fsm:CCS41_13180"/>
<evidence type="ECO:0000313" key="4">
    <source>
        <dbReference type="EMBL" id="AWK15211.1"/>
    </source>
</evidence>
<name>A0A2U8I7Q7_9GAMM</name>
<evidence type="ECO:0000259" key="3">
    <source>
        <dbReference type="Pfam" id="PF07993"/>
    </source>
</evidence>
<dbReference type="STRING" id="1878942.GCA_900128755_00020"/>
<evidence type="ECO:0000256" key="2">
    <source>
        <dbReference type="ARBA" id="ARBA00022553"/>
    </source>
</evidence>
<dbReference type="NCBIfam" id="TIGR01746">
    <property type="entry name" value="Thioester-redct"/>
    <property type="match status" value="1"/>
</dbReference>
<dbReference type="Proteomes" id="UP000261875">
    <property type="component" value="Chromosome"/>
</dbReference>
<dbReference type="PANTHER" id="PTHR44845">
    <property type="entry name" value="CARRIER DOMAIN-CONTAINING PROTEIN"/>
    <property type="match status" value="1"/>
</dbReference>
<gene>
    <name evidence="4" type="ORF">CCS41_13180</name>
</gene>
<dbReference type="InterPro" id="IPR036291">
    <property type="entry name" value="NAD(P)-bd_dom_sf"/>
</dbReference>
<proteinExistence type="predicted"/>
<dbReference type="PANTHER" id="PTHR44845:SF1">
    <property type="entry name" value="L-2-AMINOADIPATE REDUCTASE"/>
    <property type="match status" value="1"/>
</dbReference>